<sequence>MEIFPNLPDDIGRQCLMRVSLKSHNILKTVCKRWRDEVKNRHFYKERRRFHMCEEEVIVFFLYEENGFGMIAYDPVDKWMRRIPPIPTDFDVIYTEFTVSRQRHASMRFRVSLLGFRFSGNGWAFVDGKNFELMPFEEKAVIWIPGKPWPGYYVGDCPCVAAFGRLYLFDWEGVKVVLGTQEKIKGQ</sequence>
<dbReference type="PANTHER" id="PTHR46344:SF27">
    <property type="entry name" value="KELCH REPEAT SUPERFAMILY PROTEIN"/>
    <property type="match status" value="1"/>
</dbReference>
<keyword evidence="1" id="KW-0880">Kelch repeat</keyword>
<keyword evidence="2" id="KW-0677">Repeat</keyword>
<feature type="domain" description="F-box" evidence="3">
    <location>
        <begin position="7"/>
        <end position="47"/>
    </location>
</feature>
<evidence type="ECO:0000256" key="1">
    <source>
        <dbReference type="ARBA" id="ARBA00022441"/>
    </source>
</evidence>
<evidence type="ECO:0000259" key="3">
    <source>
        <dbReference type="SMART" id="SM00256"/>
    </source>
</evidence>
<dbReference type="Pfam" id="PF00646">
    <property type="entry name" value="F-box"/>
    <property type="match status" value="1"/>
</dbReference>
<evidence type="ECO:0000313" key="5">
    <source>
        <dbReference type="Proteomes" id="UP000824469"/>
    </source>
</evidence>
<feature type="non-terminal residue" evidence="4">
    <location>
        <position position="1"/>
    </location>
</feature>
<comment type="caution">
    <text evidence="4">The sequence shown here is derived from an EMBL/GenBank/DDBJ whole genome shotgun (WGS) entry which is preliminary data.</text>
</comment>
<dbReference type="SUPFAM" id="SSF81383">
    <property type="entry name" value="F-box domain"/>
    <property type="match status" value="1"/>
</dbReference>
<dbReference type="CDD" id="cd22152">
    <property type="entry name" value="F-box_AtAFR-like"/>
    <property type="match status" value="1"/>
</dbReference>
<accession>A0AA38FI92</accession>
<dbReference type="Proteomes" id="UP000824469">
    <property type="component" value="Unassembled WGS sequence"/>
</dbReference>
<protein>
    <recommendedName>
        <fullName evidence="3">F-box domain-containing protein</fullName>
    </recommendedName>
</protein>
<dbReference type="SMART" id="SM00256">
    <property type="entry name" value="FBOX"/>
    <property type="match status" value="1"/>
</dbReference>
<organism evidence="4 5">
    <name type="scientific">Taxus chinensis</name>
    <name type="common">Chinese yew</name>
    <name type="synonym">Taxus wallichiana var. chinensis</name>
    <dbReference type="NCBI Taxonomy" id="29808"/>
    <lineage>
        <taxon>Eukaryota</taxon>
        <taxon>Viridiplantae</taxon>
        <taxon>Streptophyta</taxon>
        <taxon>Embryophyta</taxon>
        <taxon>Tracheophyta</taxon>
        <taxon>Spermatophyta</taxon>
        <taxon>Pinopsida</taxon>
        <taxon>Pinidae</taxon>
        <taxon>Conifers II</taxon>
        <taxon>Cupressales</taxon>
        <taxon>Taxaceae</taxon>
        <taxon>Taxus</taxon>
    </lineage>
</organism>
<gene>
    <name evidence="4" type="ORF">KI387_014908</name>
</gene>
<evidence type="ECO:0000256" key="2">
    <source>
        <dbReference type="ARBA" id="ARBA00022737"/>
    </source>
</evidence>
<dbReference type="PANTHER" id="PTHR46344">
    <property type="entry name" value="OS02G0202900 PROTEIN"/>
    <property type="match status" value="1"/>
</dbReference>
<dbReference type="InterPro" id="IPR036047">
    <property type="entry name" value="F-box-like_dom_sf"/>
</dbReference>
<dbReference type="AlphaFoldDB" id="A0AA38FI92"/>
<dbReference type="EMBL" id="JAHRHJ020000009">
    <property type="protein sequence ID" value="KAH9303325.1"/>
    <property type="molecule type" value="Genomic_DNA"/>
</dbReference>
<name>A0AA38FI92_TAXCH</name>
<proteinExistence type="predicted"/>
<keyword evidence="5" id="KW-1185">Reference proteome</keyword>
<reference evidence="4 5" key="1">
    <citation type="journal article" date="2021" name="Nat. Plants">
        <title>The Taxus genome provides insights into paclitaxel biosynthesis.</title>
        <authorList>
            <person name="Xiong X."/>
            <person name="Gou J."/>
            <person name="Liao Q."/>
            <person name="Li Y."/>
            <person name="Zhou Q."/>
            <person name="Bi G."/>
            <person name="Li C."/>
            <person name="Du R."/>
            <person name="Wang X."/>
            <person name="Sun T."/>
            <person name="Guo L."/>
            <person name="Liang H."/>
            <person name="Lu P."/>
            <person name="Wu Y."/>
            <person name="Zhang Z."/>
            <person name="Ro D.K."/>
            <person name="Shang Y."/>
            <person name="Huang S."/>
            <person name="Yan J."/>
        </authorList>
    </citation>
    <scope>NUCLEOTIDE SEQUENCE [LARGE SCALE GENOMIC DNA]</scope>
    <source>
        <strain evidence="4">Ta-2019</strain>
    </source>
</reference>
<dbReference type="InterPro" id="IPR001810">
    <property type="entry name" value="F-box_dom"/>
</dbReference>
<evidence type="ECO:0000313" key="4">
    <source>
        <dbReference type="EMBL" id="KAH9303325.1"/>
    </source>
</evidence>